<dbReference type="AlphaFoldDB" id="A0A9N9X0W3"/>
<feature type="region of interest" description="Disordered" evidence="1">
    <location>
        <begin position="673"/>
        <end position="696"/>
    </location>
</feature>
<reference evidence="3" key="2">
    <citation type="submission" date="2022-10" db="EMBL/GenBank/DDBJ databases">
        <authorList>
            <consortium name="ENA_rothamsted_submissions"/>
            <consortium name="culmorum"/>
            <person name="King R."/>
        </authorList>
    </citation>
    <scope>NUCLEOTIDE SEQUENCE</scope>
</reference>
<protein>
    <submittedName>
        <fullName evidence="3">Uncharacterized protein</fullName>
    </submittedName>
</protein>
<organism evidence="3 4">
    <name type="scientific">Chironomus riparius</name>
    <dbReference type="NCBI Taxonomy" id="315576"/>
    <lineage>
        <taxon>Eukaryota</taxon>
        <taxon>Metazoa</taxon>
        <taxon>Ecdysozoa</taxon>
        <taxon>Arthropoda</taxon>
        <taxon>Hexapoda</taxon>
        <taxon>Insecta</taxon>
        <taxon>Pterygota</taxon>
        <taxon>Neoptera</taxon>
        <taxon>Endopterygota</taxon>
        <taxon>Diptera</taxon>
        <taxon>Nematocera</taxon>
        <taxon>Chironomoidea</taxon>
        <taxon>Chironomidae</taxon>
        <taxon>Chironominae</taxon>
        <taxon>Chironomus</taxon>
    </lineage>
</organism>
<keyword evidence="2" id="KW-0472">Membrane</keyword>
<keyword evidence="4" id="KW-1185">Reference proteome</keyword>
<name>A0A9N9X0W3_9DIPT</name>
<feature type="compositionally biased region" description="Basic and acidic residues" evidence="1">
    <location>
        <begin position="680"/>
        <end position="693"/>
    </location>
</feature>
<feature type="transmembrane region" description="Helical" evidence="2">
    <location>
        <begin position="621"/>
        <end position="644"/>
    </location>
</feature>
<keyword evidence="2" id="KW-0812">Transmembrane</keyword>
<keyword evidence="2" id="KW-1133">Transmembrane helix</keyword>
<dbReference type="EMBL" id="OU895880">
    <property type="protein sequence ID" value="CAG9811423.1"/>
    <property type="molecule type" value="Genomic_DNA"/>
</dbReference>
<evidence type="ECO:0000313" key="3">
    <source>
        <dbReference type="EMBL" id="CAG9811423.1"/>
    </source>
</evidence>
<sequence length="710" mass="83993">MTNWQLTSIDTTLSIIPYCYFIVYETRDQKLKLLTFENLNNTEICVDLQQLVQSNEFSTTHHKWTKQPIIHRKYINFHGCNMFIGIFRNSNFLQFKLEYGIIKTAGPLKNFIIDIADSLNFKLNYVMCSSFACAAPNDRVGHINNVLYLSSFDANSDELFMWRKLLIGIQVISNSSNPVNTTLLSIAICEIIENAYAKHARNVEIGDLGGTQSELVGKIIENVKDSMTVTLETNLRPSPWLLENLEILLFRNYSDFWNYSAKFLLRETYSIDVGFLVYIQDVSIDDFRRSNWLRPYTIFYLLRNRMTYSIYTYVNNPYRNDECFKDLDLMHLNQFDPKSLKWILPEIFPAIPKVLDCTTRFRIEIATIGLNYISQHFEISKNEVSLEILDIFSVEFYFSYDMDECYKIDCNDLDSGKYKIENVLELVTLDQRTYNMYRLLNHQILNIQCISIYHGQLFTFKSLKTLEPEINFEDFLTGNFEVYASSYRLQRDEMNFIKNKTGLNMQSIDLYEFIEEYKKLNKDELPTYGLYICDIQHNLGRTQNRVPGHQRFIPLPIEKPHYALGFRSRSFYNDQFKRMISRLVVGGIVDKLLENMFRYDLKDLDIIEDYQILLTLNDFKFIFLAWLFGYFVSILVCITEYYVYKVKLHIIRNNFIDNQTVLKTNFIFKDETNHNTSPKRNQDRTETIKENENKQLQNDLGDEMRDTFID</sequence>
<reference evidence="3" key="1">
    <citation type="submission" date="2022-01" db="EMBL/GenBank/DDBJ databases">
        <authorList>
            <person name="King R."/>
        </authorList>
    </citation>
    <scope>NUCLEOTIDE SEQUENCE</scope>
</reference>
<gene>
    <name evidence="3" type="ORF">CHIRRI_LOCUS14232</name>
</gene>
<accession>A0A9N9X0W3</accession>
<dbReference type="OrthoDB" id="6506757at2759"/>
<dbReference type="Proteomes" id="UP001153620">
    <property type="component" value="Chromosome 4"/>
</dbReference>
<proteinExistence type="predicted"/>
<evidence type="ECO:0000256" key="2">
    <source>
        <dbReference type="SAM" id="Phobius"/>
    </source>
</evidence>
<evidence type="ECO:0000313" key="4">
    <source>
        <dbReference type="Proteomes" id="UP001153620"/>
    </source>
</evidence>
<evidence type="ECO:0000256" key="1">
    <source>
        <dbReference type="SAM" id="MobiDB-lite"/>
    </source>
</evidence>